<evidence type="ECO:0000256" key="8">
    <source>
        <dbReference type="ARBA" id="ARBA00023027"/>
    </source>
</evidence>
<dbReference type="Pfam" id="PF02219">
    <property type="entry name" value="MTHFR"/>
    <property type="match status" value="1"/>
</dbReference>
<comment type="cofactor">
    <cofactor evidence="1 12">
        <name>FAD</name>
        <dbReference type="ChEBI" id="CHEBI:57692"/>
    </cofactor>
</comment>
<dbReference type="GO" id="GO:0035999">
    <property type="term" value="P:tetrahydrofolate interconversion"/>
    <property type="evidence" value="ECO:0007669"/>
    <property type="project" value="UniProtKB-UniPathway"/>
</dbReference>
<evidence type="ECO:0000256" key="10">
    <source>
        <dbReference type="ARBA" id="ARBA00034478"/>
    </source>
</evidence>
<keyword evidence="9" id="KW-0486">Methionine biosynthesis</keyword>
<dbReference type="InterPro" id="IPR029041">
    <property type="entry name" value="FAD-linked_oxidoreductase-like"/>
</dbReference>
<dbReference type="AlphaFoldDB" id="A0A545TXK5"/>
<evidence type="ECO:0000256" key="4">
    <source>
        <dbReference type="ARBA" id="ARBA00022605"/>
    </source>
</evidence>
<organism evidence="13 14">
    <name type="scientific">Denitrobaculum tricleocarpae</name>
    <dbReference type="NCBI Taxonomy" id="2591009"/>
    <lineage>
        <taxon>Bacteria</taxon>
        <taxon>Pseudomonadati</taxon>
        <taxon>Pseudomonadota</taxon>
        <taxon>Alphaproteobacteria</taxon>
        <taxon>Rhodospirillales</taxon>
        <taxon>Rhodospirillaceae</taxon>
        <taxon>Denitrobaculum</taxon>
    </lineage>
</organism>
<gene>
    <name evidence="13" type="primary">metF</name>
    <name evidence="13" type="ORF">FKG95_06595</name>
</gene>
<evidence type="ECO:0000256" key="9">
    <source>
        <dbReference type="ARBA" id="ARBA00023167"/>
    </source>
</evidence>
<keyword evidence="6 12" id="KW-0274">FAD</keyword>
<dbReference type="GO" id="GO:0071949">
    <property type="term" value="F:FAD binding"/>
    <property type="evidence" value="ECO:0007669"/>
    <property type="project" value="TreeGrafter"/>
</dbReference>
<dbReference type="GO" id="GO:0106312">
    <property type="term" value="F:methylenetetrahydrofolate reductase (NADH) activity"/>
    <property type="evidence" value="ECO:0007669"/>
    <property type="project" value="UniProtKB-EC"/>
</dbReference>
<comment type="similarity">
    <text evidence="3 12">Belongs to the methylenetetrahydrofolate reductase family.</text>
</comment>
<evidence type="ECO:0000256" key="7">
    <source>
        <dbReference type="ARBA" id="ARBA00023002"/>
    </source>
</evidence>
<dbReference type="CDD" id="cd00537">
    <property type="entry name" value="MTHFR"/>
    <property type="match status" value="1"/>
</dbReference>
<protein>
    <recommendedName>
        <fullName evidence="12">Methylenetetrahydrofolate reductase</fullName>
        <ecNumber evidence="12">1.5.1.54</ecNumber>
    </recommendedName>
</protein>
<comment type="catalytic activity">
    <reaction evidence="11">
        <text>(6S)-5-methyl-5,6,7,8-tetrahydrofolate + NAD(+) = (6R)-5,10-methylene-5,6,7,8-tetrahydrofolate + NADH + H(+)</text>
        <dbReference type="Rhea" id="RHEA:19821"/>
        <dbReference type="ChEBI" id="CHEBI:15378"/>
        <dbReference type="ChEBI" id="CHEBI:15636"/>
        <dbReference type="ChEBI" id="CHEBI:18608"/>
        <dbReference type="ChEBI" id="CHEBI:57540"/>
        <dbReference type="ChEBI" id="CHEBI:57945"/>
        <dbReference type="EC" id="1.5.1.54"/>
    </reaction>
    <physiologicalReaction direction="right-to-left" evidence="11">
        <dbReference type="Rhea" id="RHEA:19823"/>
    </physiologicalReaction>
</comment>
<dbReference type="InterPro" id="IPR003171">
    <property type="entry name" value="Mehydrof_redctse-like"/>
</dbReference>
<dbReference type="PANTHER" id="PTHR45754">
    <property type="entry name" value="METHYLENETETRAHYDROFOLATE REDUCTASE"/>
    <property type="match status" value="1"/>
</dbReference>
<sequence length="321" mass="35465">MSASTQPQNSATSDNERIIFAPADKIAKVSFEFFPPKTPAMEQKLWSTIEHLRPLAPCFVSVTYGAGGGTQAQTLETVKRIRNKTDLEPAAHLTCVGASRGEIDDVARAYWDAGIRHIVALRGDPPKTDGRYHPHPDGYAYASDLVAGLKRVANFKVSVAAYPEVHPQADSAAADLDNLKRKLDAGAHQAITQFFFNPDDYLRFLDRARAAGISQPIIPGILPITNFERTVEFAKMCGAKVPDWLAALFNDLNDEPVARGFVAAATAVEQCRYLQTRGVEEFHFYTLNRYELTAAICRMLRTPGLDRVTEAKKNTQDEARL</sequence>
<dbReference type="Proteomes" id="UP000315252">
    <property type="component" value="Unassembled WGS sequence"/>
</dbReference>
<keyword evidence="5 12" id="KW-0285">Flavoprotein</keyword>
<proteinExistence type="inferred from homology"/>
<dbReference type="InterPro" id="IPR004620">
    <property type="entry name" value="MTHF_reductase_bac"/>
</dbReference>
<evidence type="ECO:0000256" key="11">
    <source>
        <dbReference type="ARBA" id="ARBA00048628"/>
    </source>
</evidence>
<dbReference type="GO" id="GO:0005829">
    <property type="term" value="C:cytosol"/>
    <property type="evidence" value="ECO:0007669"/>
    <property type="project" value="InterPro"/>
</dbReference>
<keyword evidence="8" id="KW-0520">NAD</keyword>
<evidence type="ECO:0000313" key="14">
    <source>
        <dbReference type="Proteomes" id="UP000315252"/>
    </source>
</evidence>
<dbReference type="NCBIfam" id="TIGR00676">
    <property type="entry name" value="fadh2"/>
    <property type="match status" value="1"/>
</dbReference>
<dbReference type="OrthoDB" id="9812555at2"/>
<comment type="pathway">
    <text evidence="10">Amino-acid biosynthesis; L-methionine biosynthesis via de novo pathway.</text>
</comment>
<dbReference type="UniPathway" id="UPA00193"/>
<name>A0A545TXK5_9PROT</name>
<reference evidence="13 14" key="1">
    <citation type="submission" date="2019-06" db="EMBL/GenBank/DDBJ databases">
        <title>Whole genome sequence for Rhodospirillaceae sp. R148.</title>
        <authorList>
            <person name="Wang G."/>
        </authorList>
    </citation>
    <scope>NUCLEOTIDE SEQUENCE [LARGE SCALE GENOMIC DNA]</scope>
    <source>
        <strain evidence="13 14">R148</strain>
    </source>
</reference>
<dbReference type="PANTHER" id="PTHR45754:SF3">
    <property type="entry name" value="METHYLENETETRAHYDROFOLATE REDUCTASE (NADPH)"/>
    <property type="match status" value="1"/>
</dbReference>
<dbReference type="EC" id="1.5.1.54" evidence="12"/>
<evidence type="ECO:0000256" key="12">
    <source>
        <dbReference type="RuleBase" id="RU003862"/>
    </source>
</evidence>
<dbReference type="RefSeq" id="WP_142895532.1">
    <property type="nucleotide sequence ID" value="NZ_ML660053.1"/>
</dbReference>
<evidence type="ECO:0000256" key="2">
    <source>
        <dbReference type="ARBA" id="ARBA00004777"/>
    </source>
</evidence>
<evidence type="ECO:0000256" key="1">
    <source>
        <dbReference type="ARBA" id="ARBA00001974"/>
    </source>
</evidence>
<keyword evidence="4" id="KW-0028">Amino-acid biosynthesis</keyword>
<comment type="caution">
    <text evidence="13">The sequence shown here is derived from an EMBL/GenBank/DDBJ whole genome shotgun (WGS) entry which is preliminary data.</text>
</comment>
<evidence type="ECO:0000256" key="5">
    <source>
        <dbReference type="ARBA" id="ARBA00022630"/>
    </source>
</evidence>
<dbReference type="EMBL" id="VHSH01000002">
    <property type="protein sequence ID" value="TQV81901.1"/>
    <property type="molecule type" value="Genomic_DNA"/>
</dbReference>
<keyword evidence="7 12" id="KW-0560">Oxidoreductase</keyword>
<evidence type="ECO:0000256" key="3">
    <source>
        <dbReference type="ARBA" id="ARBA00006743"/>
    </source>
</evidence>
<accession>A0A545TXK5</accession>
<evidence type="ECO:0000313" key="13">
    <source>
        <dbReference type="EMBL" id="TQV81901.1"/>
    </source>
</evidence>
<dbReference type="SUPFAM" id="SSF51730">
    <property type="entry name" value="FAD-linked oxidoreductase"/>
    <property type="match status" value="1"/>
</dbReference>
<keyword evidence="14" id="KW-1185">Reference proteome</keyword>
<evidence type="ECO:0000256" key="6">
    <source>
        <dbReference type="ARBA" id="ARBA00022827"/>
    </source>
</evidence>
<dbReference type="Gene3D" id="3.20.20.220">
    <property type="match status" value="1"/>
</dbReference>
<dbReference type="GO" id="GO:0009086">
    <property type="term" value="P:methionine biosynthetic process"/>
    <property type="evidence" value="ECO:0007669"/>
    <property type="project" value="UniProtKB-KW"/>
</dbReference>
<comment type="pathway">
    <text evidence="2 12">One-carbon metabolism; tetrahydrofolate interconversion.</text>
</comment>